<reference evidence="1 2" key="1">
    <citation type="submission" date="2016-10" db="EMBL/GenBank/DDBJ databases">
        <authorList>
            <person name="de Groot N.N."/>
        </authorList>
    </citation>
    <scope>NUCLEOTIDE SEQUENCE [LARGE SCALE GENOMIC DNA]</scope>
    <source>
        <strain evidence="1 2">Nm22</strain>
    </source>
</reference>
<dbReference type="RefSeq" id="WP_090633379.1">
    <property type="nucleotide sequence ID" value="NZ_FOCP01000018.1"/>
</dbReference>
<proteinExistence type="predicted"/>
<name>A0A1H8GKW1_9PROT</name>
<dbReference type="Proteomes" id="UP000199459">
    <property type="component" value="Unassembled WGS sequence"/>
</dbReference>
<dbReference type="AlphaFoldDB" id="A0A1H8GKW1"/>
<gene>
    <name evidence="1" type="ORF">SAMN05216325_11850</name>
</gene>
<organism evidence="1 2">
    <name type="scientific">Nitrosomonas marina</name>
    <dbReference type="NCBI Taxonomy" id="917"/>
    <lineage>
        <taxon>Bacteria</taxon>
        <taxon>Pseudomonadati</taxon>
        <taxon>Pseudomonadota</taxon>
        <taxon>Betaproteobacteria</taxon>
        <taxon>Nitrosomonadales</taxon>
        <taxon>Nitrosomonadaceae</taxon>
        <taxon>Nitrosomonas</taxon>
    </lineage>
</organism>
<evidence type="ECO:0000313" key="1">
    <source>
        <dbReference type="EMBL" id="SEN43948.1"/>
    </source>
</evidence>
<dbReference type="EMBL" id="FOCP01000018">
    <property type="protein sequence ID" value="SEN43948.1"/>
    <property type="molecule type" value="Genomic_DNA"/>
</dbReference>
<accession>A0A1H8GKW1</accession>
<sequence length="191" mass="21345">MTTVIYDCDAGDLSPQSITRLANMYHESEATTEWQPGEDLSEKLVITPISKEIADQLDIAEEDLIHIDEAMELLQSDVSMSDVITHGNEAFARDDPITLQQCLMLAKLTIDHSLSSESIPQHEKSGLRVISAVIKATNEFAKEIETAVPDDHRIFCARKLIILKDEILKISVDTALGKFHDQRSQQEEPTT</sequence>
<evidence type="ECO:0000313" key="2">
    <source>
        <dbReference type="Proteomes" id="UP000199459"/>
    </source>
</evidence>
<protein>
    <submittedName>
        <fullName evidence="1">Uncharacterized protein</fullName>
    </submittedName>
</protein>